<dbReference type="Proteomes" id="UP001501057">
    <property type="component" value="Unassembled WGS sequence"/>
</dbReference>
<keyword evidence="2" id="KW-1185">Reference proteome</keyword>
<dbReference type="Pfam" id="PF21848">
    <property type="entry name" value="DUF6907"/>
    <property type="match status" value="1"/>
</dbReference>
<evidence type="ECO:0000313" key="2">
    <source>
        <dbReference type="Proteomes" id="UP001501057"/>
    </source>
</evidence>
<proteinExistence type="predicted"/>
<name>A0ABN2JYA1_9ACTN</name>
<accession>A0ABN2JYA1</accession>
<sequence>MDREPPARPSWQAAPCPPWCVVTHREDDPPADRRHESAAQSLPVTLAGDSPAELFVALSRLEHEPVEWVFVGQAEIGGQHLHVSRESAHRLAQALLDLSGASIHRDL</sequence>
<dbReference type="EMBL" id="BAAAME010000004">
    <property type="protein sequence ID" value="GAA1743437.1"/>
    <property type="molecule type" value="Genomic_DNA"/>
</dbReference>
<protein>
    <submittedName>
        <fullName evidence="1">Uncharacterized protein</fullName>
    </submittedName>
</protein>
<organism evidence="1 2">
    <name type="scientific">Aeromicrobium alkaliterrae</name>
    <dbReference type="NCBI Taxonomy" id="302168"/>
    <lineage>
        <taxon>Bacteria</taxon>
        <taxon>Bacillati</taxon>
        <taxon>Actinomycetota</taxon>
        <taxon>Actinomycetes</taxon>
        <taxon>Propionibacteriales</taxon>
        <taxon>Nocardioidaceae</taxon>
        <taxon>Aeromicrobium</taxon>
    </lineage>
</organism>
<gene>
    <name evidence="1" type="ORF">GCM10009710_24370</name>
</gene>
<evidence type="ECO:0000313" key="1">
    <source>
        <dbReference type="EMBL" id="GAA1743437.1"/>
    </source>
</evidence>
<dbReference type="RefSeq" id="WP_344201941.1">
    <property type="nucleotide sequence ID" value="NZ_BAAAME010000004.1"/>
</dbReference>
<dbReference type="InterPro" id="IPR054202">
    <property type="entry name" value="DUF6907"/>
</dbReference>
<comment type="caution">
    <text evidence="1">The sequence shown here is derived from an EMBL/GenBank/DDBJ whole genome shotgun (WGS) entry which is preliminary data.</text>
</comment>
<reference evidence="1 2" key="1">
    <citation type="journal article" date="2019" name="Int. J. Syst. Evol. Microbiol.">
        <title>The Global Catalogue of Microorganisms (GCM) 10K type strain sequencing project: providing services to taxonomists for standard genome sequencing and annotation.</title>
        <authorList>
            <consortium name="The Broad Institute Genomics Platform"/>
            <consortium name="The Broad Institute Genome Sequencing Center for Infectious Disease"/>
            <person name="Wu L."/>
            <person name="Ma J."/>
        </authorList>
    </citation>
    <scope>NUCLEOTIDE SEQUENCE [LARGE SCALE GENOMIC DNA]</scope>
    <source>
        <strain evidence="1 2">JCM 13518</strain>
    </source>
</reference>